<dbReference type="InterPro" id="IPR025393">
    <property type="entry name" value="DUF4301"/>
</dbReference>
<reference evidence="2" key="1">
    <citation type="journal article" date="2021" name="PeerJ">
        <title>Extensive microbial diversity within the chicken gut microbiome revealed by metagenomics and culture.</title>
        <authorList>
            <person name="Gilroy R."/>
            <person name="Ravi A."/>
            <person name="Getino M."/>
            <person name="Pursley I."/>
            <person name="Horton D.L."/>
            <person name="Alikhan N.F."/>
            <person name="Baker D."/>
            <person name="Gharbi K."/>
            <person name="Hall N."/>
            <person name="Watson M."/>
            <person name="Adriaenssens E.M."/>
            <person name="Foster-Nyarko E."/>
            <person name="Jarju S."/>
            <person name="Secka A."/>
            <person name="Antonio M."/>
            <person name="Oren A."/>
            <person name="Chaudhuri R.R."/>
            <person name="La Ragione R."/>
            <person name="Hildebrand F."/>
            <person name="Pallen M.J."/>
        </authorList>
    </citation>
    <scope>NUCLEOTIDE SEQUENCE</scope>
    <source>
        <strain evidence="2">ChiHjej11B10-19426</strain>
    </source>
</reference>
<dbReference type="Pfam" id="PF14134">
    <property type="entry name" value="DUF4301"/>
    <property type="match status" value="1"/>
</dbReference>
<name>A0A9D2DD93_9BACT</name>
<reference evidence="2" key="2">
    <citation type="submission" date="2021-04" db="EMBL/GenBank/DDBJ databases">
        <authorList>
            <person name="Gilroy R."/>
        </authorList>
    </citation>
    <scope>NUCLEOTIDE SEQUENCE</scope>
    <source>
        <strain evidence="2">ChiHjej11B10-19426</strain>
    </source>
</reference>
<protein>
    <submittedName>
        <fullName evidence="2">DUF4301 family protein</fullName>
    </submittedName>
</protein>
<evidence type="ECO:0000313" key="2">
    <source>
        <dbReference type="EMBL" id="HIZ14891.1"/>
    </source>
</evidence>
<dbReference type="Proteomes" id="UP000824014">
    <property type="component" value="Unassembled WGS sequence"/>
</dbReference>
<evidence type="ECO:0000313" key="3">
    <source>
        <dbReference type="Proteomes" id="UP000824014"/>
    </source>
</evidence>
<proteinExistence type="predicted"/>
<comment type="caution">
    <text evidence="2">The sequence shown here is derived from an EMBL/GenBank/DDBJ whole genome shotgun (WGS) entry which is preliminary data.</text>
</comment>
<gene>
    <name evidence="2" type="ORF">H9816_03130</name>
</gene>
<organism evidence="2 3">
    <name type="scientific">Candidatus Tidjanibacter faecipullorum</name>
    <dbReference type="NCBI Taxonomy" id="2838766"/>
    <lineage>
        <taxon>Bacteria</taxon>
        <taxon>Pseudomonadati</taxon>
        <taxon>Bacteroidota</taxon>
        <taxon>Bacteroidia</taxon>
        <taxon>Bacteroidales</taxon>
        <taxon>Rikenellaceae</taxon>
        <taxon>Tidjanibacter</taxon>
    </lineage>
</organism>
<dbReference type="EMBL" id="DXCC01000008">
    <property type="protein sequence ID" value="HIZ14891.1"/>
    <property type="molecule type" value="Genomic_DNA"/>
</dbReference>
<sequence>MLNRDDLAALGAHGLTEAAVEEQLEHFRRGFPYSEIVRPAVAGDGVVCLDEAALRRLEARYEAASRTERIVKFVPASGAATRMFKGLYEFLSSGREDGATAEVLASLDRFAFGARLRAILPAGASARQTVEAIVGEPGLGYGSLPKALILFHAYADAPRTALEEHLVEGAAYACSDGEVNIHFTVSPEHRAGFEALLEEVLPRYAARYGVRYRIGMSEQKPSTDTVAVNPDNTLFRQADGSLLFRPAGHGALIENLNELQADIVFVKNIDNVTTDARRGDTIRYKRALAGLLVELREELFALLRRADAGDTTEAWAAQAERFLRERLSLVLPASVAAADRVAWLRRMLDRPLRVCGMVRNEGEPGGGPFFVRDADGTESLQIVESSQIAPQDRPIMARAAYFNPVDLVCSLRDHRGGRYDLTRYVDPRTGFISEKSKDGRPLRALERPGLWNGAMAHWNTVFVEVPVTTFSPVKVVNDLLRPAHQPEKNQK</sequence>
<accession>A0A9D2DD93</accession>
<feature type="domain" description="DUF4301" evidence="1">
    <location>
        <begin position="5"/>
        <end position="485"/>
    </location>
</feature>
<evidence type="ECO:0000259" key="1">
    <source>
        <dbReference type="Pfam" id="PF14134"/>
    </source>
</evidence>
<dbReference type="AlphaFoldDB" id="A0A9D2DD93"/>